<evidence type="ECO:0000313" key="2">
    <source>
        <dbReference type="EMBL" id="GBE89013.1"/>
    </source>
</evidence>
<feature type="region of interest" description="Disordered" evidence="1">
    <location>
        <begin position="27"/>
        <end position="91"/>
    </location>
</feature>
<gene>
    <name evidence="2" type="ORF">SCP_1500150</name>
</gene>
<proteinExistence type="predicted"/>
<protein>
    <submittedName>
        <fullName evidence="2">Uncharacterized protein</fullName>
    </submittedName>
</protein>
<evidence type="ECO:0000256" key="1">
    <source>
        <dbReference type="SAM" id="MobiDB-lite"/>
    </source>
</evidence>
<comment type="caution">
    <text evidence="2">The sequence shown here is derived from an EMBL/GenBank/DDBJ whole genome shotgun (WGS) entry which is preliminary data.</text>
</comment>
<accession>A0A401H3N3</accession>
<dbReference type="Proteomes" id="UP000287166">
    <property type="component" value="Unassembled WGS sequence"/>
</dbReference>
<reference evidence="2 3" key="1">
    <citation type="journal article" date="2018" name="Sci. Rep.">
        <title>Genome sequence of the cauliflower mushroom Sparassis crispa (Hanabiratake) and its association with beneficial usage.</title>
        <authorList>
            <person name="Kiyama R."/>
            <person name="Furutani Y."/>
            <person name="Kawaguchi K."/>
            <person name="Nakanishi T."/>
        </authorList>
    </citation>
    <scope>NUCLEOTIDE SEQUENCE [LARGE SCALE GENOMIC DNA]</scope>
</reference>
<dbReference type="InParanoid" id="A0A401H3N3"/>
<dbReference type="RefSeq" id="XP_027619926.1">
    <property type="nucleotide sequence ID" value="XM_027764125.1"/>
</dbReference>
<dbReference type="EMBL" id="BFAD01000015">
    <property type="protein sequence ID" value="GBE89013.1"/>
    <property type="molecule type" value="Genomic_DNA"/>
</dbReference>
<dbReference type="AlphaFoldDB" id="A0A401H3N3"/>
<dbReference type="GeneID" id="38785930"/>
<feature type="compositionally biased region" description="Polar residues" evidence="1">
    <location>
        <begin position="56"/>
        <end position="67"/>
    </location>
</feature>
<sequence>MLLSSPPSTPSRSTRYQSISYGFFPLRSSPLASSSPPPEGRSPPLMVTQARRRSQYKAQLPSSPTTIRTRKSEPRRASLGGSQRAEAVVPTEEAPRKAFLRERFRQRCIERAQKDRERKIRGKRYMSDLSSDGADECMDEDDEDEEAIMDDELFRRIMSSANRKQQHSYRLSYSYDVGSSFDPDLEDLDEWEAQLNDVQPDVPVPEDYEEDEIAAYAEEYQLHLEDLDLEQVFSTSDLEDQGVDLEDAPMFTRTQDEGKGKEVVSAFDDDIDMAM</sequence>
<name>A0A401H3N3_9APHY</name>
<dbReference type="OrthoDB" id="3268127at2759"/>
<keyword evidence="3" id="KW-1185">Reference proteome</keyword>
<evidence type="ECO:0000313" key="3">
    <source>
        <dbReference type="Proteomes" id="UP000287166"/>
    </source>
</evidence>
<organism evidence="2 3">
    <name type="scientific">Sparassis crispa</name>
    <dbReference type="NCBI Taxonomy" id="139825"/>
    <lineage>
        <taxon>Eukaryota</taxon>
        <taxon>Fungi</taxon>
        <taxon>Dikarya</taxon>
        <taxon>Basidiomycota</taxon>
        <taxon>Agaricomycotina</taxon>
        <taxon>Agaricomycetes</taxon>
        <taxon>Polyporales</taxon>
        <taxon>Sparassidaceae</taxon>
        <taxon>Sparassis</taxon>
    </lineage>
</organism>